<keyword evidence="1" id="KW-0732">Signal</keyword>
<dbReference type="PANTHER" id="PTHR16983:SF16">
    <property type="entry name" value="UPAR_LY6 DOMAIN-CONTAINING PROTEIN"/>
    <property type="match status" value="1"/>
</dbReference>
<dbReference type="AlphaFoldDB" id="A0A8C5MWT2"/>
<dbReference type="OrthoDB" id="9900838at2759"/>
<feature type="domain" description="Snake toxin/toxin-like" evidence="2">
    <location>
        <begin position="22"/>
        <end position="99"/>
    </location>
</feature>
<dbReference type="InterPro" id="IPR018363">
    <property type="entry name" value="CD59_antigen_CS"/>
</dbReference>
<organism evidence="3 4">
    <name type="scientific">Leptobrachium leishanense</name>
    <name type="common">Leishan spiny toad</name>
    <dbReference type="NCBI Taxonomy" id="445787"/>
    <lineage>
        <taxon>Eukaryota</taxon>
        <taxon>Metazoa</taxon>
        <taxon>Chordata</taxon>
        <taxon>Craniata</taxon>
        <taxon>Vertebrata</taxon>
        <taxon>Euteleostomi</taxon>
        <taxon>Amphibia</taxon>
        <taxon>Batrachia</taxon>
        <taxon>Anura</taxon>
        <taxon>Pelobatoidea</taxon>
        <taxon>Megophryidae</taxon>
        <taxon>Leptobrachium</taxon>
    </lineage>
</organism>
<dbReference type="Gene3D" id="2.10.60.10">
    <property type="entry name" value="CD59"/>
    <property type="match status" value="1"/>
</dbReference>
<dbReference type="InterPro" id="IPR045860">
    <property type="entry name" value="Snake_toxin-like_sf"/>
</dbReference>
<accession>A0A8C5MWT2</accession>
<dbReference type="Pfam" id="PF00087">
    <property type="entry name" value="Toxin_TOLIP"/>
    <property type="match status" value="1"/>
</dbReference>
<evidence type="ECO:0000256" key="1">
    <source>
        <dbReference type="ARBA" id="ARBA00022729"/>
    </source>
</evidence>
<evidence type="ECO:0000313" key="3">
    <source>
        <dbReference type="Ensembl" id="ENSLLEP00000020843.1"/>
    </source>
</evidence>
<keyword evidence="4" id="KW-1185">Reference proteome</keyword>
<name>A0A8C5MWT2_9ANUR</name>
<reference evidence="3" key="1">
    <citation type="submission" date="2025-08" db="UniProtKB">
        <authorList>
            <consortium name="Ensembl"/>
        </authorList>
    </citation>
    <scope>IDENTIFICATION</scope>
</reference>
<evidence type="ECO:0000259" key="2">
    <source>
        <dbReference type="Pfam" id="PF00087"/>
    </source>
</evidence>
<evidence type="ECO:0000313" key="4">
    <source>
        <dbReference type="Proteomes" id="UP000694569"/>
    </source>
</evidence>
<dbReference type="Ensembl" id="ENSLLET00000021655.1">
    <property type="protein sequence ID" value="ENSLLEP00000020843.1"/>
    <property type="gene ID" value="ENSLLEG00000013185.1"/>
</dbReference>
<sequence length="135" mass="14783">MLLRECVLLELQGEVQGVTSSLECFFCLAQTNAPDCVETKNCSAKEVVCKTIEYSAPATFPFDTPYVVTKDCAESCIPNDPSELGTDRPTYCCDKDFCNTRGLYSTCSASIGYCHSPGLLTCFISLALTLFRTQL</sequence>
<dbReference type="InterPro" id="IPR051110">
    <property type="entry name" value="Ly-6/neurotoxin-like_GPI-ap"/>
</dbReference>
<dbReference type="Proteomes" id="UP000694569">
    <property type="component" value="Unplaced"/>
</dbReference>
<dbReference type="GO" id="GO:0005886">
    <property type="term" value="C:plasma membrane"/>
    <property type="evidence" value="ECO:0007669"/>
    <property type="project" value="TreeGrafter"/>
</dbReference>
<dbReference type="InterPro" id="IPR035076">
    <property type="entry name" value="Toxin/TOLIP"/>
</dbReference>
<proteinExistence type="predicted"/>
<dbReference type="PROSITE" id="PS00983">
    <property type="entry name" value="LY6_UPAR"/>
    <property type="match status" value="1"/>
</dbReference>
<protein>
    <recommendedName>
        <fullName evidence="2">Snake toxin/toxin-like domain-containing protein</fullName>
    </recommendedName>
</protein>
<dbReference type="PANTHER" id="PTHR16983">
    <property type="entry name" value="UPAR/LY6 DOMAIN-CONTAINING PROTEIN"/>
    <property type="match status" value="1"/>
</dbReference>
<reference evidence="3" key="2">
    <citation type="submission" date="2025-09" db="UniProtKB">
        <authorList>
            <consortium name="Ensembl"/>
        </authorList>
    </citation>
    <scope>IDENTIFICATION</scope>
</reference>
<dbReference type="SUPFAM" id="SSF57302">
    <property type="entry name" value="Snake toxin-like"/>
    <property type="match status" value="1"/>
</dbReference>
<dbReference type="FunFam" id="2.10.60.10:FF:000003">
    <property type="entry name" value="lymphocyte antigen 6E isoform X1"/>
    <property type="match status" value="1"/>
</dbReference>